<keyword evidence="2" id="KW-0645">Protease</keyword>
<evidence type="ECO:0000256" key="1">
    <source>
        <dbReference type="ARBA" id="ARBA00011079"/>
    </source>
</evidence>
<dbReference type="GO" id="GO:0006508">
    <property type="term" value="P:proteolysis"/>
    <property type="evidence" value="ECO:0007669"/>
    <property type="project" value="UniProtKB-KW"/>
</dbReference>
<evidence type="ECO:0000313" key="7">
    <source>
        <dbReference type="WBParaSite" id="BPAG_0001148401-mRNA-1"/>
    </source>
</evidence>
<dbReference type="WBParaSite" id="BPAG_0001148401-mRNA-1">
    <property type="protein sequence ID" value="BPAG_0001148401-mRNA-1"/>
    <property type="gene ID" value="BPAG_0001148401"/>
</dbReference>
<proteinExistence type="inferred from homology"/>
<dbReference type="GO" id="GO:0070008">
    <property type="term" value="F:serine-type exopeptidase activity"/>
    <property type="evidence" value="ECO:0007669"/>
    <property type="project" value="InterPro"/>
</dbReference>
<evidence type="ECO:0000256" key="5">
    <source>
        <dbReference type="ARBA" id="ARBA00022825"/>
    </source>
</evidence>
<dbReference type="STRING" id="6280.A0A0N4TS28"/>
<evidence type="ECO:0000256" key="2">
    <source>
        <dbReference type="ARBA" id="ARBA00022670"/>
    </source>
</evidence>
<keyword evidence="3" id="KW-0732">Signal</keyword>
<dbReference type="Gene3D" id="3.40.50.1820">
    <property type="entry name" value="alpha/beta hydrolase"/>
    <property type="match status" value="2"/>
</dbReference>
<keyword evidence="4" id="KW-0378">Hydrolase</keyword>
<dbReference type="AlphaFoldDB" id="A0A0N4TS28"/>
<dbReference type="InterPro" id="IPR042269">
    <property type="entry name" value="Ser_carbopepase_S28_SKS"/>
</dbReference>
<dbReference type="PANTHER" id="PTHR11010">
    <property type="entry name" value="PROTEASE S28 PRO-X CARBOXYPEPTIDASE-RELATED"/>
    <property type="match status" value="1"/>
</dbReference>
<keyword evidence="5" id="KW-0720">Serine protease</keyword>
<dbReference type="InterPro" id="IPR008758">
    <property type="entry name" value="Peptidase_S28"/>
</dbReference>
<protein>
    <submittedName>
        <fullName evidence="7">Lysosomal Pro-X carboxypeptidase</fullName>
    </submittedName>
</protein>
<evidence type="ECO:0000256" key="6">
    <source>
        <dbReference type="ARBA" id="ARBA00023180"/>
    </source>
</evidence>
<dbReference type="Gene3D" id="1.20.120.980">
    <property type="entry name" value="Serine carboxypeptidase S28, SKS domain"/>
    <property type="match status" value="2"/>
</dbReference>
<sequence>LIRFFQGNKNCQWSEEWLENVPIDHFSFHDNRVFRLRYLISTEHFVSNGPIFFYTGNEGNVELFAQNTGLMWDLAPEFNAAIIFAEHRFYGKSQPFGNESYATIRNLGYLSSEQALGDFATLIYHLKNKRLLVAQNSSVIAFGGSYGGMLAAWMRIKYPHLVEGSIASSAPVFWFIDMSRSVPQDAYNRIVKRSFLSSGCIEKNILDGWIALKNLSLTTTGRAYLNGLFHLDKKSHLKISTDWIMLKEYLEDIFESMAMVNYPYPTNYLAELPGWPVKVACQFFNSNKSKNDEELAQSMYGIMNLYYNYTGQKKTFCIKPDVCNDSAYGALGDPFGWPWQSCTEMVMQQCSSGPPNDFFIKNCPFSLKGQELYCINTFGKLGYTKALMRPHWSILNYGNRYPTATNIVFSNGYLDPWSAGGWSLKSRVMGSLISIIIKDGAHHYDLRGKHQLDTNSVKDARRLFFQHYLTMLLVLLEILIAGRMVTSDNVRKIGIFPPTPIITRNSSDNLWMTTKLNAIMESMNYEWNVKWYQSMPIDHFTYRNNEFFSLKYLANYSYFLCDGPLFFYAGNEGDIEAFAQNTGIMWDLAPRFHAAIVFAEHRYYGNSKPYGKRSYMDVLRLGYLNDIQVLADFAQLITFLKTDQEELGFCPPGTEIPVIVFGGSYGGMLAAWLRMKYPHIVDGAWASSAPLRNFYGTGINPESVSNVTTTNYVTNGCDWKVFSEGFVAIQKLSKTEEGRMKLNQIFRSKPGFEMKNFDDFTSLYSYIYSAVFYMAVIDYPYPTNFLTPLPGFPVKVQYNLLFYIIAYACQYATKAGINDEELAEQLYNVINVYYNYTGQLTDHCFTSNCTILSPFQNNDEVIAWNWQCCTSMTMQNCDRSGENDFFLNTCDNPDGLINISIKYCTELFKDIGYSSNFYKLHDTMIRYGMIYNATSNTIFSNGNLDPWSASGVYENSPGITNAMRNGVYIFYMSDAAHHLDLRTPNTCDPPSVTYERFQVTNIIKCWVYKNCTELPTSNPLPDNTGWHAPDNCQFIKHGYPWGYMEPKVYSYPIFTQ</sequence>
<dbReference type="InterPro" id="IPR029058">
    <property type="entry name" value="AB_hydrolase_fold"/>
</dbReference>
<name>A0A0N4TS28_BRUPA</name>
<organism evidence="7">
    <name type="scientific">Brugia pahangi</name>
    <name type="common">Filarial nematode worm</name>
    <dbReference type="NCBI Taxonomy" id="6280"/>
    <lineage>
        <taxon>Eukaryota</taxon>
        <taxon>Metazoa</taxon>
        <taxon>Ecdysozoa</taxon>
        <taxon>Nematoda</taxon>
        <taxon>Chromadorea</taxon>
        <taxon>Rhabditida</taxon>
        <taxon>Spirurina</taxon>
        <taxon>Spiruromorpha</taxon>
        <taxon>Filarioidea</taxon>
        <taxon>Onchocercidae</taxon>
        <taxon>Brugia</taxon>
    </lineage>
</organism>
<accession>A0A0N4TS28</accession>
<evidence type="ECO:0000256" key="3">
    <source>
        <dbReference type="ARBA" id="ARBA00022729"/>
    </source>
</evidence>
<dbReference type="Pfam" id="PF05577">
    <property type="entry name" value="Peptidase_S28"/>
    <property type="match status" value="2"/>
</dbReference>
<comment type="similarity">
    <text evidence="1">Belongs to the peptidase S28 family.</text>
</comment>
<dbReference type="GO" id="GO:0008239">
    <property type="term" value="F:dipeptidyl-peptidase activity"/>
    <property type="evidence" value="ECO:0007669"/>
    <property type="project" value="TreeGrafter"/>
</dbReference>
<keyword evidence="6" id="KW-0325">Glycoprotein</keyword>
<dbReference type="SUPFAM" id="SSF53474">
    <property type="entry name" value="alpha/beta-Hydrolases"/>
    <property type="match status" value="3"/>
</dbReference>
<dbReference type="PANTHER" id="PTHR11010:SF38">
    <property type="entry name" value="LYSOSOMAL PRO-X CARBOXYPEPTIDASE"/>
    <property type="match status" value="1"/>
</dbReference>
<evidence type="ECO:0000256" key="4">
    <source>
        <dbReference type="ARBA" id="ARBA00022801"/>
    </source>
</evidence>
<dbReference type="FunFam" id="1.20.120.980:FF:000007">
    <property type="entry name" value="Predicted protein"/>
    <property type="match status" value="1"/>
</dbReference>
<reference evidence="7" key="1">
    <citation type="submission" date="2017-02" db="UniProtKB">
        <authorList>
            <consortium name="WormBaseParasite"/>
        </authorList>
    </citation>
    <scope>IDENTIFICATION</scope>
</reference>